<evidence type="ECO:0000313" key="2">
    <source>
        <dbReference type="Proteomes" id="UP000031561"/>
    </source>
</evidence>
<dbReference type="RefSeq" id="WP_166279446.1">
    <property type="nucleotide sequence ID" value="NZ_JTHE03000015.1"/>
</dbReference>
<dbReference type="Proteomes" id="UP000031561">
    <property type="component" value="Unassembled WGS sequence"/>
</dbReference>
<keyword evidence="2" id="KW-1185">Reference proteome</keyword>
<dbReference type="EMBL" id="JTHE03000015">
    <property type="protein sequence ID" value="MCM1981639.1"/>
    <property type="molecule type" value="Genomic_DNA"/>
</dbReference>
<dbReference type="AlphaFoldDB" id="A0ABD4SZ14"/>
<organism evidence="1 2">
    <name type="scientific">Lyngbya confervoides BDU141951</name>
    <dbReference type="NCBI Taxonomy" id="1574623"/>
    <lineage>
        <taxon>Bacteria</taxon>
        <taxon>Bacillati</taxon>
        <taxon>Cyanobacteriota</taxon>
        <taxon>Cyanophyceae</taxon>
        <taxon>Oscillatoriophycideae</taxon>
        <taxon>Oscillatoriales</taxon>
        <taxon>Microcoleaceae</taxon>
        <taxon>Lyngbya</taxon>
    </lineage>
</organism>
<name>A0ABD4SZ14_9CYAN</name>
<proteinExistence type="predicted"/>
<evidence type="ECO:0000313" key="1">
    <source>
        <dbReference type="EMBL" id="MCM1981639.1"/>
    </source>
</evidence>
<comment type="caution">
    <text evidence="1">The sequence shown here is derived from an EMBL/GenBank/DDBJ whole genome shotgun (WGS) entry which is preliminary data.</text>
</comment>
<accession>A0ABD4SZ14</accession>
<sequence length="45" mass="5045">MPTVRAQGRTFTGHPGENHRWVLLKSKGWISTMAMLGRSDGFIDT</sequence>
<protein>
    <submittedName>
        <fullName evidence="1">Uncharacterized protein</fullName>
    </submittedName>
</protein>
<gene>
    <name evidence="1" type="ORF">QQ91_0002180</name>
</gene>
<reference evidence="1 2" key="1">
    <citation type="journal article" date="2015" name="Genome Announc.">
        <title>Draft Genome Sequence of Filamentous Marine Cyanobacterium Lyngbya confervoides Strain BDU141951.</title>
        <authorList>
            <person name="Chandrababunaidu M.M."/>
            <person name="Sen D."/>
            <person name="Tripathy S."/>
        </authorList>
    </citation>
    <scope>NUCLEOTIDE SEQUENCE [LARGE SCALE GENOMIC DNA]</scope>
    <source>
        <strain evidence="1 2">BDU141951</strain>
    </source>
</reference>